<evidence type="ECO:0000313" key="2">
    <source>
        <dbReference type="EMBL" id="MFC7141785.1"/>
    </source>
</evidence>
<accession>A0ABD5Y7L0</accession>
<dbReference type="Proteomes" id="UP001596432">
    <property type="component" value="Unassembled WGS sequence"/>
</dbReference>
<proteinExistence type="predicted"/>
<name>A0ABD5Y7L0_9EURY</name>
<organism evidence="2 3">
    <name type="scientific">Halosimplex aquaticum</name>
    <dbReference type="NCBI Taxonomy" id="3026162"/>
    <lineage>
        <taxon>Archaea</taxon>
        <taxon>Methanobacteriati</taxon>
        <taxon>Methanobacteriota</taxon>
        <taxon>Stenosarchaea group</taxon>
        <taxon>Halobacteria</taxon>
        <taxon>Halobacteriales</taxon>
        <taxon>Haloarculaceae</taxon>
        <taxon>Halosimplex</taxon>
    </lineage>
</organism>
<reference evidence="2 3" key="1">
    <citation type="journal article" date="2019" name="Int. J. Syst. Evol. Microbiol.">
        <title>The Global Catalogue of Microorganisms (GCM) 10K type strain sequencing project: providing services to taxonomists for standard genome sequencing and annotation.</title>
        <authorList>
            <consortium name="The Broad Institute Genomics Platform"/>
            <consortium name="The Broad Institute Genome Sequencing Center for Infectious Disease"/>
            <person name="Wu L."/>
            <person name="Ma J."/>
        </authorList>
    </citation>
    <scope>NUCLEOTIDE SEQUENCE [LARGE SCALE GENOMIC DNA]</scope>
    <source>
        <strain evidence="2 3">XZYJT29</strain>
    </source>
</reference>
<evidence type="ECO:0000313" key="3">
    <source>
        <dbReference type="Proteomes" id="UP001596432"/>
    </source>
</evidence>
<feature type="compositionally biased region" description="Basic and acidic residues" evidence="1">
    <location>
        <begin position="1"/>
        <end position="12"/>
    </location>
</feature>
<dbReference type="RefSeq" id="WP_274322863.1">
    <property type="nucleotide sequence ID" value="NZ_CP118158.1"/>
</dbReference>
<gene>
    <name evidence="2" type="ORF">ACFQMA_18350</name>
</gene>
<dbReference type="AlphaFoldDB" id="A0ABD5Y7L0"/>
<protein>
    <submittedName>
        <fullName evidence="2">Uncharacterized protein</fullName>
    </submittedName>
</protein>
<comment type="caution">
    <text evidence="2">The sequence shown here is derived from an EMBL/GenBank/DDBJ whole genome shotgun (WGS) entry which is preliminary data.</text>
</comment>
<feature type="compositionally biased region" description="Basic and acidic residues" evidence="1">
    <location>
        <begin position="22"/>
        <end position="32"/>
    </location>
</feature>
<feature type="region of interest" description="Disordered" evidence="1">
    <location>
        <begin position="1"/>
        <end position="35"/>
    </location>
</feature>
<dbReference type="GeneID" id="78822108"/>
<evidence type="ECO:0000256" key="1">
    <source>
        <dbReference type="SAM" id="MobiDB-lite"/>
    </source>
</evidence>
<sequence length="53" mass="6033">MVELNRADGDHVDEGDDDEAETERSETEHLENVEDGCGCTEIWEHLSDERAED</sequence>
<dbReference type="EMBL" id="JBHTAS010000001">
    <property type="protein sequence ID" value="MFC7141785.1"/>
    <property type="molecule type" value="Genomic_DNA"/>
</dbReference>
<keyword evidence="3" id="KW-1185">Reference proteome</keyword>